<dbReference type="KEGG" id="aol:S58_31480"/>
<evidence type="ECO:0000256" key="6">
    <source>
        <dbReference type="ARBA" id="ARBA00022692"/>
    </source>
</evidence>
<comment type="subcellular location">
    <subcellularLocation>
        <location evidence="1 9">Cell inner membrane</location>
        <topology evidence="1 9">Single-pass membrane protein</topology>
    </subcellularLocation>
</comment>
<reference evidence="13 14" key="1">
    <citation type="journal article" date="2013" name="Appl. Environ. Microbiol.">
        <title>Genome analysis suggests that the soil oligotrophic bacterium Agromonas oligotrophica (Bradyrhizobium oligotrophicum) is a nitrogen-fixing symbiont of Aeschynomene indica.</title>
        <authorList>
            <person name="Okubo T."/>
            <person name="Fukushima S."/>
            <person name="Itakura M."/>
            <person name="Oshima K."/>
            <person name="Longtonglang A."/>
            <person name="Teaumroong N."/>
            <person name="Mitsui H."/>
            <person name="Hattori M."/>
            <person name="Hattori R."/>
            <person name="Hattori T."/>
            <person name="Minamisawa K."/>
        </authorList>
    </citation>
    <scope>NUCLEOTIDE SEQUENCE [LARGE SCALE GENOMIC DNA]</scope>
    <source>
        <strain evidence="13 14">S58</strain>
    </source>
</reference>
<evidence type="ECO:0000256" key="9">
    <source>
        <dbReference type="RuleBase" id="RU365093"/>
    </source>
</evidence>
<dbReference type="eggNOG" id="COG0845">
    <property type="taxonomic scope" value="Bacteria"/>
</dbReference>
<dbReference type="EMBL" id="AP012603">
    <property type="protein sequence ID" value="BAM89146.1"/>
    <property type="molecule type" value="Genomic_DNA"/>
</dbReference>
<evidence type="ECO:0000313" key="14">
    <source>
        <dbReference type="Proteomes" id="UP000011841"/>
    </source>
</evidence>
<keyword evidence="4 9" id="KW-1003">Cell membrane</keyword>
<dbReference type="PROSITE" id="PS00543">
    <property type="entry name" value="HLYD_FAMILY"/>
    <property type="match status" value="1"/>
</dbReference>
<organism evidence="13 14">
    <name type="scientific">Bradyrhizobium oligotrophicum S58</name>
    <dbReference type="NCBI Taxonomy" id="1245469"/>
    <lineage>
        <taxon>Bacteria</taxon>
        <taxon>Pseudomonadati</taxon>
        <taxon>Pseudomonadota</taxon>
        <taxon>Alphaproteobacteria</taxon>
        <taxon>Hyphomicrobiales</taxon>
        <taxon>Nitrobacteraceae</taxon>
        <taxon>Bradyrhizobium</taxon>
    </lineage>
</organism>
<proteinExistence type="inferred from homology"/>
<keyword evidence="10" id="KW-0175">Coiled coil</keyword>
<evidence type="ECO:0000256" key="5">
    <source>
        <dbReference type="ARBA" id="ARBA00022519"/>
    </source>
</evidence>
<dbReference type="InterPro" id="IPR058982">
    <property type="entry name" value="Beta-barrel_AprE"/>
</dbReference>
<keyword evidence="3 9" id="KW-0813">Transport</keyword>
<evidence type="ECO:0000256" key="1">
    <source>
        <dbReference type="ARBA" id="ARBA00004377"/>
    </source>
</evidence>
<evidence type="ECO:0000256" key="2">
    <source>
        <dbReference type="ARBA" id="ARBA00009477"/>
    </source>
</evidence>
<dbReference type="InterPro" id="IPR010129">
    <property type="entry name" value="T1SS_HlyD"/>
</dbReference>
<evidence type="ECO:0000259" key="11">
    <source>
        <dbReference type="Pfam" id="PF25917"/>
    </source>
</evidence>
<dbReference type="InterPro" id="IPR050739">
    <property type="entry name" value="MFP"/>
</dbReference>
<feature type="domain" description="AprE-like beta-barrel" evidence="12">
    <location>
        <begin position="350"/>
        <end position="401"/>
    </location>
</feature>
<evidence type="ECO:0000259" key="12">
    <source>
        <dbReference type="Pfam" id="PF26002"/>
    </source>
</evidence>
<dbReference type="Proteomes" id="UP000011841">
    <property type="component" value="Chromosome"/>
</dbReference>
<accession>M4Z7S2</accession>
<evidence type="ECO:0000256" key="3">
    <source>
        <dbReference type="ARBA" id="ARBA00022448"/>
    </source>
</evidence>
<protein>
    <recommendedName>
        <fullName evidence="9">Membrane fusion protein (MFP) family protein</fullName>
    </recommendedName>
</protein>
<dbReference type="GeneID" id="301817010"/>
<feature type="transmembrane region" description="Helical" evidence="9">
    <location>
        <begin position="47"/>
        <end position="65"/>
    </location>
</feature>
<evidence type="ECO:0000256" key="7">
    <source>
        <dbReference type="ARBA" id="ARBA00022989"/>
    </source>
</evidence>
<evidence type="ECO:0000256" key="4">
    <source>
        <dbReference type="ARBA" id="ARBA00022475"/>
    </source>
</evidence>
<evidence type="ECO:0000313" key="13">
    <source>
        <dbReference type="EMBL" id="BAM89146.1"/>
    </source>
</evidence>
<keyword evidence="6 9" id="KW-0812">Transmembrane</keyword>
<dbReference type="PRINTS" id="PR01490">
    <property type="entry name" value="RTXTOXIND"/>
</dbReference>
<evidence type="ECO:0000256" key="10">
    <source>
        <dbReference type="SAM" id="Coils"/>
    </source>
</evidence>
<dbReference type="NCBIfam" id="TIGR01843">
    <property type="entry name" value="type_I_hlyD"/>
    <property type="match status" value="1"/>
</dbReference>
<dbReference type="GO" id="GO:0005886">
    <property type="term" value="C:plasma membrane"/>
    <property type="evidence" value="ECO:0007669"/>
    <property type="project" value="UniProtKB-SubCell"/>
</dbReference>
<dbReference type="Gene3D" id="2.40.30.170">
    <property type="match status" value="1"/>
</dbReference>
<dbReference type="GO" id="GO:0009306">
    <property type="term" value="P:protein secretion"/>
    <property type="evidence" value="ECO:0007669"/>
    <property type="project" value="InterPro"/>
</dbReference>
<dbReference type="PATRIC" id="fig|1245469.3.peg.3220"/>
<sequence>MSSAEAQKQDNAPISLDARRGRRNDAREFLPAALEIVETPASPAGRAVAATIMLFFVIAIGWSIAGHVDIIASAQGKIVPTGRTKTIQPLEAGIVAAIHVQDGDKVRAGAVLVELDRTVTEAERRRVAQGLMQARLDVARLGVLRGSFADLNELRPLAVPEGAAPTDVARTRAALQAQAAEQLSKLASNLQQIAQKRAEAQSVEAAIAKIDATLPFLQETADIRRNAKEIQYGNQIAFIDAQSRLIDQQSERIVQTRRLVEVEAARLALEQQLAQTRSGFERQVLSDLTDAEKKAEELTQDLVKAERKIAEQVLRAPIDGTVQQLAMHTVGGVVTPAQQLMLIVPADSQLEAEAMISNRDIGFVNVGQPAEIKIDTFNFTRYGLVHGKVQSVSQDSIVRERPADKQNGGKAGGALAETSEPAGQEFIYSARVSLEEKQMQVEDKMVGLAPGMAVTVEIKTGTRRIIEYVMSPLLRYKQESLRER</sequence>
<keyword evidence="8 9" id="KW-0472">Membrane</keyword>
<evidence type="ECO:0000256" key="8">
    <source>
        <dbReference type="ARBA" id="ARBA00023136"/>
    </source>
</evidence>
<feature type="coiled-coil region" evidence="10">
    <location>
        <begin position="281"/>
        <end position="315"/>
    </location>
</feature>
<dbReference type="InterPro" id="IPR006144">
    <property type="entry name" value="Secretion_HlyD_CS"/>
</dbReference>
<keyword evidence="14" id="KW-1185">Reference proteome</keyword>
<keyword evidence="7 9" id="KW-1133">Transmembrane helix</keyword>
<dbReference type="Pfam" id="PF26002">
    <property type="entry name" value="Beta-barrel_AprE"/>
    <property type="match status" value="1"/>
</dbReference>
<dbReference type="AlphaFoldDB" id="M4Z7S2"/>
<dbReference type="Pfam" id="PF25917">
    <property type="entry name" value="BSH_RND"/>
    <property type="match status" value="1"/>
</dbReference>
<feature type="domain" description="Multidrug resistance protein MdtA-like barrel-sandwich hybrid" evidence="11">
    <location>
        <begin position="86"/>
        <end position="344"/>
    </location>
</feature>
<dbReference type="PANTHER" id="PTHR30386:SF27">
    <property type="entry name" value="MEMBRANE FUSION PROTEIN (MFP) FAMILY PROTEIN"/>
    <property type="match status" value="1"/>
</dbReference>
<dbReference type="RefSeq" id="WP_015666267.1">
    <property type="nucleotide sequence ID" value="NC_020453.1"/>
</dbReference>
<name>M4Z7S2_9BRAD</name>
<dbReference type="OrthoDB" id="9810980at2"/>
<comment type="similarity">
    <text evidence="2 9">Belongs to the membrane fusion protein (MFP) (TC 8.A.1) family.</text>
</comment>
<dbReference type="InterPro" id="IPR058625">
    <property type="entry name" value="MdtA-like_BSH"/>
</dbReference>
<gene>
    <name evidence="13" type="ORF">S58_31480</name>
</gene>
<feature type="coiled-coil region" evidence="10">
    <location>
        <begin position="176"/>
        <end position="203"/>
    </location>
</feature>
<dbReference type="HOGENOM" id="CLU_023976_0_1_5"/>
<dbReference type="STRING" id="1245469.S58_31480"/>
<dbReference type="PANTHER" id="PTHR30386">
    <property type="entry name" value="MEMBRANE FUSION SUBUNIT OF EMRAB-TOLC MULTIDRUG EFFLUX PUMP"/>
    <property type="match status" value="1"/>
</dbReference>
<dbReference type="Gene3D" id="2.40.50.100">
    <property type="match status" value="1"/>
</dbReference>
<keyword evidence="5 9" id="KW-0997">Cell inner membrane</keyword>